<keyword evidence="9" id="KW-1185">Reference proteome</keyword>
<dbReference type="SUPFAM" id="SSF58104">
    <property type="entry name" value="Methyl-accepting chemotaxis protein (MCP) signaling domain"/>
    <property type="match status" value="1"/>
</dbReference>
<dbReference type="InterPro" id="IPR004089">
    <property type="entry name" value="MCPsignal_dom"/>
</dbReference>
<dbReference type="CDD" id="cd06225">
    <property type="entry name" value="HAMP"/>
    <property type="match status" value="1"/>
</dbReference>
<dbReference type="EMBL" id="VUMT01000008">
    <property type="protein sequence ID" value="MSS63538.1"/>
    <property type="molecule type" value="Genomic_DNA"/>
</dbReference>
<dbReference type="InterPro" id="IPR024478">
    <property type="entry name" value="HlyB_4HB_MCP"/>
</dbReference>
<dbReference type="SMART" id="SM00283">
    <property type="entry name" value="MA"/>
    <property type="match status" value="1"/>
</dbReference>
<evidence type="ECO:0000256" key="2">
    <source>
        <dbReference type="ARBA" id="ARBA00029447"/>
    </source>
</evidence>
<organism evidence="8 9">
    <name type="scientific">Velocimicrobium porci</name>
    <dbReference type="NCBI Taxonomy" id="2606634"/>
    <lineage>
        <taxon>Bacteria</taxon>
        <taxon>Bacillati</taxon>
        <taxon>Bacillota</taxon>
        <taxon>Clostridia</taxon>
        <taxon>Lachnospirales</taxon>
        <taxon>Lachnospiraceae</taxon>
        <taxon>Velocimicrobium</taxon>
    </lineage>
</organism>
<accession>A0A6L5XZA0</accession>
<evidence type="ECO:0000256" key="1">
    <source>
        <dbReference type="ARBA" id="ARBA00022500"/>
    </source>
</evidence>
<feature type="domain" description="HAMP" evidence="7">
    <location>
        <begin position="276"/>
        <end position="328"/>
    </location>
</feature>
<comment type="caution">
    <text evidence="8">The sequence shown here is derived from an EMBL/GenBank/DDBJ whole genome shotgun (WGS) entry which is preliminary data.</text>
</comment>
<dbReference type="SMART" id="SM00304">
    <property type="entry name" value="HAMP"/>
    <property type="match status" value="1"/>
</dbReference>
<protein>
    <submittedName>
        <fullName evidence="8">Methyl-accepting chemotaxis protein</fullName>
    </submittedName>
</protein>
<dbReference type="PANTHER" id="PTHR43531:SF11">
    <property type="entry name" value="METHYL-ACCEPTING CHEMOTAXIS PROTEIN 3"/>
    <property type="match status" value="1"/>
</dbReference>
<keyword evidence="4" id="KW-0175">Coiled coil</keyword>
<evidence type="ECO:0000259" key="7">
    <source>
        <dbReference type="PROSITE" id="PS50885"/>
    </source>
</evidence>
<dbReference type="PROSITE" id="PS50885">
    <property type="entry name" value="HAMP"/>
    <property type="match status" value="1"/>
</dbReference>
<dbReference type="Gene3D" id="6.10.340.10">
    <property type="match status" value="1"/>
</dbReference>
<dbReference type="Pfam" id="PF12729">
    <property type="entry name" value="4HB_MCP_1"/>
    <property type="match status" value="1"/>
</dbReference>
<evidence type="ECO:0000256" key="5">
    <source>
        <dbReference type="SAM" id="Phobius"/>
    </source>
</evidence>
<evidence type="ECO:0000259" key="6">
    <source>
        <dbReference type="PROSITE" id="PS50111"/>
    </source>
</evidence>
<proteinExistence type="inferred from homology"/>
<keyword evidence="3" id="KW-0807">Transducer</keyword>
<dbReference type="InterPro" id="IPR003660">
    <property type="entry name" value="HAMP_dom"/>
</dbReference>
<dbReference type="CDD" id="cd11386">
    <property type="entry name" value="MCP_signal"/>
    <property type="match status" value="1"/>
</dbReference>
<evidence type="ECO:0000256" key="3">
    <source>
        <dbReference type="PROSITE-ProRule" id="PRU00284"/>
    </source>
</evidence>
<dbReference type="Gene3D" id="1.10.287.950">
    <property type="entry name" value="Methyl-accepting chemotaxis protein"/>
    <property type="match status" value="1"/>
</dbReference>
<keyword evidence="5" id="KW-0472">Membrane</keyword>
<evidence type="ECO:0000313" key="8">
    <source>
        <dbReference type="EMBL" id="MSS63538.1"/>
    </source>
</evidence>
<dbReference type="GO" id="GO:0004888">
    <property type="term" value="F:transmembrane signaling receptor activity"/>
    <property type="evidence" value="ECO:0007669"/>
    <property type="project" value="InterPro"/>
</dbReference>
<dbReference type="PANTHER" id="PTHR43531">
    <property type="entry name" value="PROTEIN ICFG"/>
    <property type="match status" value="1"/>
</dbReference>
<dbReference type="Pfam" id="PF00672">
    <property type="entry name" value="HAMP"/>
    <property type="match status" value="1"/>
</dbReference>
<reference evidence="8 9" key="1">
    <citation type="submission" date="2019-08" db="EMBL/GenBank/DDBJ databases">
        <title>In-depth cultivation of the pig gut microbiome towards novel bacterial diversity and tailored functional studies.</title>
        <authorList>
            <person name="Wylensek D."/>
            <person name="Hitch T.C.A."/>
            <person name="Clavel T."/>
        </authorList>
    </citation>
    <scope>NUCLEOTIDE SEQUENCE [LARGE SCALE GENOMIC DNA]</scope>
    <source>
        <strain evidence="8 9">WCA-693-APC-MOT-I</strain>
    </source>
</reference>
<dbReference type="GO" id="GO:0007165">
    <property type="term" value="P:signal transduction"/>
    <property type="evidence" value="ECO:0007669"/>
    <property type="project" value="UniProtKB-KW"/>
</dbReference>
<name>A0A6L5XZA0_9FIRM</name>
<keyword evidence="5" id="KW-0812">Transmembrane</keyword>
<keyword evidence="1" id="KW-0145">Chemotaxis</keyword>
<dbReference type="GO" id="GO:0005886">
    <property type="term" value="C:plasma membrane"/>
    <property type="evidence" value="ECO:0007669"/>
    <property type="project" value="TreeGrafter"/>
</dbReference>
<dbReference type="PRINTS" id="PR00260">
    <property type="entry name" value="CHEMTRNSDUCR"/>
</dbReference>
<dbReference type="GO" id="GO:0006935">
    <property type="term" value="P:chemotaxis"/>
    <property type="evidence" value="ECO:0007669"/>
    <property type="project" value="UniProtKB-KW"/>
</dbReference>
<feature type="transmembrane region" description="Helical" evidence="5">
    <location>
        <begin position="82"/>
        <end position="101"/>
    </location>
</feature>
<dbReference type="Pfam" id="PF00015">
    <property type="entry name" value="MCPsignal"/>
    <property type="match status" value="1"/>
</dbReference>
<feature type="domain" description="Methyl-accepting transducer" evidence="6">
    <location>
        <begin position="378"/>
        <end position="607"/>
    </location>
</feature>
<gene>
    <name evidence="8" type="ORF">FYJ58_06560</name>
</gene>
<dbReference type="InterPro" id="IPR004090">
    <property type="entry name" value="Chemotax_Me-accpt_rcpt"/>
</dbReference>
<feature type="coiled-coil region" evidence="4">
    <location>
        <begin position="140"/>
        <end position="167"/>
    </location>
</feature>
<dbReference type="InterPro" id="IPR051310">
    <property type="entry name" value="MCP_chemotaxis"/>
</dbReference>
<dbReference type="AlphaFoldDB" id="A0A6L5XZA0"/>
<feature type="transmembrane region" description="Helical" evidence="5">
    <location>
        <begin position="247"/>
        <end position="266"/>
    </location>
</feature>
<evidence type="ECO:0000313" key="9">
    <source>
        <dbReference type="Proteomes" id="UP000482209"/>
    </source>
</evidence>
<sequence length="624" mass="69199">METDDKQELYIAIDCRHSLLHLVYYYKAKCFRNITKADGGMIMQQNMQDVKKKTEDIRKEVSREVKKKFGSKPIGVRLRESYGVITIFIVIMTVFSIITLFDGLNRLKTFNEEYSKIEDATWKAKEALSEIKSGIYQVCVATDLSEVKEYEEELESNQQKLDEAIVLIETLSGNNQPEVANIQSGINQGKDTIEQSISLAKEGQVDKAKANLEKEYFPIVDKIIEQIEIIASGVSENMDSYVWASSLRVWILVALLIVMTIVNIVLANRFGKRIANGITIPLEEVKEALFQMEQGNLNFELEYEASNEIGELAEGIRHMAEKLKAYIYNIDEVLSQMSQKNFAIGVEADYVGDFADIKKSMLSIIQIFKEMIHSIQLTADRVADGSENISQASMSLAQGTTEQSSSIEELLATVQTVAEQVEKNTKNIEHVNIQSKNAKQMVESGSQQMEELKLAMNMITEASEQISKIITVIEGISGQTNLLALNASIEAARAGEEGRGFAVVAGEIGELATQTKDATKETEELITKSIEAVEQGAKLVSRTAESLNEIVESTIEIAKLAKDVSDASQLQTDALKQVDQAVGQISEVAQTNAALSEQNAASCGELSEHAEQLAKVLEDFRLEE</sequence>
<keyword evidence="5" id="KW-1133">Transmembrane helix</keyword>
<evidence type="ECO:0000256" key="4">
    <source>
        <dbReference type="SAM" id="Coils"/>
    </source>
</evidence>
<dbReference type="PROSITE" id="PS50111">
    <property type="entry name" value="CHEMOTAXIS_TRANSDUC_2"/>
    <property type="match status" value="1"/>
</dbReference>
<comment type="similarity">
    <text evidence="2">Belongs to the methyl-accepting chemotaxis (MCP) protein family.</text>
</comment>
<dbReference type="Proteomes" id="UP000482209">
    <property type="component" value="Unassembled WGS sequence"/>
</dbReference>